<evidence type="ECO:0000313" key="2">
    <source>
        <dbReference type="EMBL" id="NKI18312.1"/>
    </source>
</evidence>
<dbReference type="Proteomes" id="UP000765845">
    <property type="component" value="Unassembled WGS sequence"/>
</dbReference>
<dbReference type="EMBL" id="JAAWWK010000004">
    <property type="protein sequence ID" value="NKI18312.1"/>
    <property type="molecule type" value="Genomic_DNA"/>
</dbReference>
<dbReference type="Pfam" id="PF13649">
    <property type="entry name" value="Methyltransf_25"/>
    <property type="match status" value="1"/>
</dbReference>
<name>A0ABX1GIX9_9GAMM</name>
<dbReference type="InterPro" id="IPR029063">
    <property type="entry name" value="SAM-dependent_MTases_sf"/>
</dbReference>
<gene>
    <name evidence="2" type="ORF">HCU74_12925</name>
</gene>
<dbReference type="GO" id="GO:0032259">
    <property type="term" value="P:methylation"/>
    <property type="evidence" value="ECO:0007669"/>
    <property type="project" value="UniProtKB-KW"/>
</dbReference>
<organism evidence="2 3">
    <name type="scientific">Spongiibacter thalassae</name>
    <dbReference type="NCBI Taxonomy" id="2721624"/>
    <lineage>
        <taxon>Bacteria</taxon>
        <taxon>Pseudomonadati</taxon>
        <taxon>Pseudomonadota</taxon>
        <taxon>Gammaproteobacteria</taxon>
        <taxon>Cellvibrionales</taxon>
        <taxon>Spongiibacteraceae</taxon>
        <taxon>Spongiibacter</taxon>
    </lineage>
</organism>
<dbReference type="GO" id="GO:0008168">
    <property type="term" value="F:methyltransferase activity"/>
    <property type="evidence" value="ECO:0007669"/>
    <property type="project" value="UniProtKB-KW"/>
</dbReference>
<dbReference type="RefSeq" id="WP_168450828.1">
    <property type="nucleotide sequence ID" value="NZ_JAAWWK010000004.1"/>
</dbReference>
<protein>
    <submittedName>
        <fullName evidence="2">Class I SAM-dependent methyltransferase</fullName>
    </submittedName>
</protein>
<evidence type="ECO:0000313" key="3">
    <source>
        <dbReference type="Proteomes" id="UP000765845"/>
    </source>
</evidence>
<evidence type="ECO:0000259" key="1">
    <source>
        <dbReference type="Pfam" id="PF13649"/>
    </source>
</evidence>
<keyword evidence="3" id="KW-1185">Reference proteome</keyword>
<accession>A0ABX1GIX9</accession>
<dbReference type="InterPro" id="IPR041698">
    <property type="entry name" value="Methyltransf_25"/>
</dbReference>
<keyword evidence="2" id="KW-0489">Methyltransferase</keyword>
<feature type="domain" description="Methyltransferase" evidence="1">
    <location>
        <begin position="40"/>
        <end position="110"/>
    </location>
</feature>
<sequence length="199" mass="22108">MSSDIQTKWDLRYRDAELPRPPCKLLAEHRSLLPASGNALDLACGLGGNAVFLAESGLAVDAVDVSPVAIDHLNHYASLHQLPIRGRCRDVEKTGQGDDLRYDVIVVSYFLYRPLLPVLAGVLQPEGLLFYQTFNSIKHSTHGPSTKDFLLNDGELPLAMPDLDIVFHQQDIQGENTDGPWQTGYIGRARTIHRSPRLR</sequence>
<keyword evidence="2" id="KW-0808">Transferase</keyword>
<proteinExistence type="predicted"/>
<reference evidence="2 3" key="1">
    <citation type="submission" date="2020-04" db="EMBL/GenBank/DDBJ databases">
        <authorList>
            <person name="Yoon J."/>
        </authorList>
    </citation>
    <scope>NUCLEOTIDE SEQUENCE [LARGE SCALE GENOMIC DNA]</scope>
    <source>
        <strain evidence="2 3">KMU-166</strain>
    </source>
</reference>
<dbReference type="CDD" id="cd02440">
    <property type="entry name" value="AdoMet_MTases"/>
    <property type="match status" value="1"/>
</dbReference>
<comment type="caution">
    <text evidence="2">The sequence shown here is derived from an EMBL/GenBank/DDBJ whole genome shotgun (WGS) entry which is preliminary data.</text>
</comment>
<dbReference type="SUPFAM" id="SSF53335">
    <property type="entry name" value="S-adenosyl-L-methionine-dependent methyltransferases"/>
    <property type="match status" value="1"/>
</dbReference>
<dbReference type="Gene3D" id="3.40.50.150">
    <property type="entry name" value="Vaccinia Virus protein VP39"/>
    <property type="match status" value="1"/>
</dbReference>